<name>A0A4Q4P0V1_9PLEO</name>
<reference evidence="1" key="1">
    <citation type="submission" date="2017-10" db="EMBL/GenBank/DDBJ databases">
        <authorList>
            <person name="Armitage A.D."/>
            <person name="Barbara D.J."/>
            <person name="Woodhall J.W."/>
            <person name="Sreenivasaprasad S."/>
            <person name="Lane C.R."/>
            <person name="Clarkson J.P."/>
            <person name="Harrison R.J."/>
        </authorList>
    </citation>
    <scope>NUCLEOTIDE SEQUENCE</scope>
    <source>
        <strain evidence="1">FERA 1164</strain>
        <strain evidence="3">FERA 635</strain>
    </source>
</reference>
<keyword evidence="5" id="KW-1185">Reference proteome</keyword>
<comment type="caution">
    <text evidence="2">The sequence shown here is derived from an EMBL/GenBank/DDBJ whole genome shotgun (WGS) entry which is preliminary data.</text>
</comment>
<evidence type="ECO:0000313" key="5">
    <source>
        <dbReference type="Proteomes" id="UP000293195"/>
    </source>
</evidence>
<proteinExistence type="predicted"/>
<dbReference type="OrthoDB" id="3675121at2759"/>
<dbReference type="EMBL" id="PDXF01000124">
    <property type="protein sequence ID" value="RYN87245.1"/>
    <property type="molecule type" value="Genomic_DNA"/>
</dbReference>
<evidence type="ECO:0000313" key="2">
    <source>
        <dbReference type="EMBL" id="RYN45058.1"/>
    </source>
</evidence>
<dbReference type="Proteomes" id="UP000293195">
    <property type="component" value="Unassembled WGS sequence"/>
</dbReference>
<dbReference type="AlphaFoldDB" id="A0A4Q4P0V1"/>
<gene>
    <name evidence="2" type="ORF">AA0114_g9397</name>
    <name evidence="1" type="ORF">AA0115_g12555</name>
    <name evidence="3" type="ORF">AA0119_g12559</name>
</gene>
<accession>A0A4Q4P0V1</accession>
<evidence type="ECO:0000313" key="3">
    <source>
        <dbReference type="EMBL" id="RYN87245.1"/>
    </source>
</evidence>
<dbReference type="Proteomes" id="UP000292340">
    <property type="component" value="Unassembled WGS sequence"/>
</dbReference>
<evidence type="ECO:0000313" key="1">
    <source>
        <dbReference type="EMBL" id="RYN16096.1"/>
    </source>
</evidence>
<organism evidence="2 4">
    <name type="scientific">Alternaria tenuissima</name>
    <dbReference type="NCBI Taxonomy" id="119927"/>
    <lineage>
        <taxon>Eukaryota</taxon>
        <taxon>Fungi</taxon>
        <taxon>Dikarya</taxon>
        <taxon>Ascomycota</taxon>
        <taxon>Pezizomycotina</taxon>
        <taxon>Dothideomycetes</taxon>
        <taxon>Pleosporomycetidae</taxon>
        <taxon>Pleosporales</taxon>
        <taxon>Pleosporineae</taxon>
        <taxon>Pleosporaceae</taxon>
        <taxon>Alternaria</taxon>
        <taxon>Alternaria sect. Alternaria</taxon>
        <taxon>Alternaria alternata complex</taxon>
    </lineage>
</organism>
<dbReference type="EMBL" id="PDXA01000037">
    <property type="protein sequence ID" value="RYN45058.1"/>
    <property type="molecule type" value="Genomic_DNA"/>
</dbReference>
<sequence>MPSGENGSIGGKLGAIVKNQNIVRNDFFDVEFNITGVDQSKLKFCQPNPNPGGVCGSDGMQFEPLEKKVPSGKITSYYNCAGDDDKYKLSNTVYAELYQCSIALTRNGDATIKDVTLTNDGDTCDLQGLPNDLQVKRTGSFGSKLEFEYAPGQDGVNVNFVHWDSDMEGNGRGPWTDPDTDPNRQPLRFYKVVDGSAPNTQSFECWFPCYKNADDK</sequence>
<dbReference type="EMBL" id="PDXB01000082">
    <property type="protein sequence ID" value="RYN16096.1"/>
    <property type="molecule type" value="Genomic_DNA"/>
</dbReference>
<dbReference type="Proteomes" id="UP000292402">
    <property type="component" value="Unassembled WGS sequence"/>
</dbReference>
<reference evidence="2" key="3">
    <citation type="journal article" date="2019" name="J. ISSAAS">
        <title>Genomics, evolutionary history and diagnostics of the Alternaria alternata species group including apple and Asian pear pathotypes.</title>
        <authorList>
            <person name="Armitage A.D."/>
            <person name="Cockerton H.M."/>
            <person name="Sreenivasaprasad S."/>
            <person name="Woodhall J."/>
            <person name="Lane C."/>
            <person name="Harrison R.J."/>
            <person name="Clarkson J.P."/>
        </authorList>
    </citation>
    <scope>NUCLEOTIDE SEQUENCE</scope>
    <source>
        <strain evidence="2">FERA 1082</strain>
    </source>
</reference>
<evidence type="ECO:0000313" key="4">
    <source>
        <dbReference type="Proteomes" id="UP000292402"/>
    </source>
</evidence>
<reference evidence="4 5" key="2">
    <citation type="journal article" date="2019" name="bioRxiv">
        <title>Genomics, evolutionary history and diagnostics of the Alternaria alternata species group including apple and Asian pear pathotypes.</title>
        <authorList>
            <person name="Armitage A.D."/>
            <person name="Cockerton H.M."/>
            <person name="Sreenivasaprasad S."/>
            <person name="Woodhall J.W."/>
            <person name="Lane C.R."/>
            <person name="Harrison R.J."/>
            <person name="Clarkson J.P."/>
        </authorList>
    </citation>
    <scope>NUCLEOTIDE SEQUENCE [LARGE SCALE GENOMIC DNA]</scope>
    <source>
        <strain evidence="4">FERA 1082</strain>
        <strain evidence="1">FERA 1164</strain>
        <strain evidence="5">FERA 635</strain>
    </source>
</reference>
<protein>
    <submittedName>
        <fullName evidence="2">Uncharacterized protein</fullName>
    </submittedName>
</protein>